<protein>
    <recommendedName>
        <fullName evidence="1">DUF4283 domain-containing protein</fullName>
    </recommendedName>
</protein>
<gene>
    <name evidence="2" type="ORF">Goari_011432</name>
</gene>
<dbReference type="Proteomes" id="UP000593577">
    <property type="component" value="Unassembled WGS sequence"/>
</dbReference>
<sequence>MRNTMTNLWHSLEEGQISNLGGKRFMSKFFYEGDIDRVENGVSWTFNNHLLAIHRLKEDEDPLQIPLVTANFWVQVHDLPP</sequence>
<dbReference type="InterPro" id="IPR025558">
    <property type="entry name" value="DUF4283"/>
</dbReference>
<evidence type="ECO:0000259" key="1">
    <source>
        <dbReference type="Pfam" id="PF14111"/>
    </source>
</evidence>
<reference evidence="2 3" key="1">
    <citation type="journal article" date="2019" name="Genome Biol. Evol.">
        <title>Insights into the evolution of the New World diploid cottons (Gossypium, subgenus Houzingenia) based on genome sequencing.</title>
        <authorList>
            <person name="Grover C.E."/>
            <person name="Arick M.A. 2nd"/>
            <person name="Thrash A."/>
            <person name="Conover J.L."/>
            <person name="Sanders W.S."/>
            <person name="Peterson D.G."/>
            <person name="Frelichowski J.E."/>
            <person name="Scheffler J.A."/>
            <person name="Scheffler B.E."/>
            <person name="Wendel J.F."/>
        </authorList>
    </citation>
    <scope>NUCLEOTIDE SEQUENCE [LARGE SCALE GENOMIC DNA]</scope>
    <source>
        <strain evidence="2">185</strain>
        <tissue evidence="2">Leaf</tissue>
    </source>
</reference>
<name>A0A7J8WXA1_GOSAI</name>
<keyword evidence="3" id="KW-1185">Reference proteome</keyword>
<evidence type="ECO:0000313" key="3">
    <source>
        <dbReference type="Proteomes" id="UP000593577"/>
    </source>
</evidence>
<dbReference type="EMBL" id="JABFAA010000004">
    <property type="protein sequence ID" value="MBA0679675.1"/>
    <property type="molecule type" value="Genomic_DNA"/>
</dbReference>
<organism evidence="2 3">
    <name type="scientific">Gossypium aridum</name>
    <name type="common">American cotton</name>
    <name type="synonym">Erioxylum aridum</name>
    <dbReference type="NCBI Taxonomy" id="34290"/>
    <lineage>
        <taxon>Eukaryota</taxon>
        <taxon>Viridiplantae</taxon>
        <taxon>Streptophyta</taxon>
        <taxon>Embryophyta</taxon>
        <taxon>Tracheophyta</taxon>
        <taxon>Spermatophyta</taxon>
        <taxon>Magnoliopsida</taxon>
        <taxon>eudicotyledons</taxon>
        <taxon>Gunneridae</taxon>
        <taxon>Pentapetalae</taxon>
        <taxon>rosids</taxon>
        <taxon>malvids</taxon>
        <taxon>Malvales</taxon>
        <taxon>Malvaceae</taxon>
        <taxon>Malvoideae</taxon>
        <taxon>Gossypium</taxon>
    </lineage>
</organism>
<evidence type="ECO:0000313" key="2">
    <source>
        <dbReference type="EMBL" id="MBA0679675.1"/>
    </source>
</evidence>
<dbReference type="AlphaFoldDB" id="A0A7J8WXA1"/>
<feature type="domain" description="DUF4283" evidence="1">
    <location>
        <begin position="1"/>
        <end position="62"/>
    </location>
</feature>
<feature type="non-terminal residue" evidence="2">
    <location>
        <position position="81"/>
    </location>
</feature>
<proteinExistence type="predicted"/>
<comment type="caution">
    <text evidence="2">The sequence shown here is derived from an EMBL/GenBank/DDBJ whole genome shotgun (WGS) entry which is preliminary data.</text>
</comment>
<dbReference type="Pfam" id="PF14111">
    <property type="entry name" value="DUF4283"/>
    <property type="match status" value="1"/>
</dbReference>
<accession>A0A7J8WXA1</accession>